<dbReference type="PANTHER" id="PTHR13061">
    <property type="entry name" value="DYNACTIN SUBUNIT P25"/>
    <property type="match status" value="1"/>
</dbReference>
<keyword evidence="2" id="KW-1185">Reference proteome</keyword>
<name>A0ABW4JYE5_9HYPH</name>
<dbReference type="CDD" id="cd04645">
    <property type="entry name" value="LbH_gamma_CA_like"/>
    <property type="match status" value="1"/>
</dbReference>
<evidence type="ECO:0000313" key="2">
    <source>
        <dbReference type="Proteomes" id="UP001597327"/>
    </source>
</evidence>
<dbReference type="InterPro" id="IPR050484">
    <property type="entry name" value="Transf_Hexapept/Carb_Anhydrase"/>
</dbReference>
<accession>A0ABW4JYE5</accession>
<dbReference type="InterPro" id="IPR047324">
    <property type="entry name" value="LbH_gamma_CA-like"/>
</dbReference>
<dbReference type="Pfam" id="PF00132">
    <property type="entry name" value="Hexapep"/>
    <property type="match status" value="1"/>
</dbReference>
<reference evidence="2" key="1">
    <citation type="journal article" date="2019" name="Int. J. Syst. Evol. Microbiol.">
        <title>The Global Catalogue of Microorganisms (GCM) 10K type strain sequencing project: providing services to taxonomists for standard genome sequencing and annotation.</title>
        <authorList>
            <consortium name="The Broad Institute Genomics Platform"/>
            <consortium name="The Broad Institute Genome Sequencing Center for Infectious Disease"/>
            <person name="Wu L."/>
            <person name="Ma J."/>
        </authorList>
    </citation>
    <scope>NUCLEOTIDE SEQUENCE [LARGE SCALE GENOMIC DNA]</scope>
    <source>
        <strain evidence="2">JCM 3369</strain>
    </source>
</reference>
<dbReference type="Proteomes" id="UP001597327">
    <property type="component" value="Unassembled WGS sequence"/>
</dbReference>
<dbReference type="Gene3D" id="2.160.10.10">
    <property type="entry name" value="Hexapeptide repeat proteins"/>
    <property type="match status" value="1"/>
</dbReference>
<dbReference type="EMBL" id="JBHUFA010000004">
    <property type="protein sequence ID" value="MFD1696749.1"/>
    <property type="molecule type" value="Genomic_DNA"/>
</dbReference>
<dbReference type="InterPro" id="IPR001451">
    <property type="entry name" value="Hexapep"/>
</dbReference>
<protein>
    <submittedName>
        <fullName evidence="1">Gamma carbonic anhydrase family protein</fullName>
    </submittedName>
</protein>
<proteinExistence type="predicted"/>
<dbReference type="PANTHER" id="PTHR13061:SF29">
    <property type="entry name" value="GAMMA CARBONIC ANHYDRASE-LIKE 1, MITOCHONDRIAL-RELATED"/>
    <property type="match status" value="1"/>
</dbReference>
<evidence type="ECO:0000313" key="1">
    <source>
        <dbReference type="EMBL" id="MFD1696749.1"/>
    </source>
</evidence>
<organism evidence="1 2">
    <name type="scientific">Roseibium aestuarii</name>
    <dbReference type="NCBI Taxonomy" id="2600299"/>
    <lineage>
        <taxon>Bacteria</taxon>
        <taxon>Pseudomonadati</taxon>
        <taxon>Pseudomonadota</taxon>
        <taxon>Alphaproteobacteria</taxon>
        <taxon>Hyphomicrobiales</taxon>
        <taxon>Stappiaceae</taxon>
        <taxon>Roseibium</taxon>
    </lineage>
</organism>
<dbReference type="RefSeq" id="WP_149892415.1">
    <property type="nucleotide sequence ID" value="NZ_JBHUFA010000004.1"/>
</dbReference>
<gene>
    <name evidence="1" type="ORF">ACFSC7_14575</name>
</gene>
<comment type="caution">
    <text evidence="1">The sequence shown here is derived from an EMBL/GenBank/DDBJ whole genome shotgun (WGS) entry which is preliminary data.</text>
</comment>
<sequence>MTLYRLEDRVPVLVDPADCWVAPDASVIGAVRLDRGASVWFGAVLRGDNELIRVGEGTNIQDGTVCHSDMGFPLTIGAGCTIGHKAILHGCTIGENSLIGMGATVLNGAVIGKNCLIGANALVPEGKVIPDNSLVVGMPAKVVRELDDNAVEGLRQSALGYQRNWRRFKAGLTPIDG</sequence>
<dbReference type="InterPro" id="IPR011004">
    <property type="entry name" value="Trimer_LpxA-like_sf"/>
</dbReference>
<dbReference type="SUPFAM" id="SSF51161">
    <property type="entry name" value="Trimeric LpxA-like enzymes"/>
    <property type="match status" value="1"/>
</dbReference>